<proteinExistence type="predicted"/>
<dbReference type="InterPro" id="IPR004012">
    <property type="entry name" value="Run_dom"/>
</dbReference>
<dbReference type="PANTHER" id="PTHR47194:SF3">
    <property type="entry name" value="SORTING NEXIN 29"/>
    <property type="match status" value="1"/>
</dbReference>
<dbReference type="STRING" id="1257118.L8H001"/>
<dbReference type="Proteomes" id="UP000011083">
    <property type="component" value="Unassembled WGS sequence"/>
</dbReference>
<dbReference type="EMBL" id="KB007941">
    <property type="protein sequence ID" value="ELR18849.1"/>
    <property type="molecule type" value="Genomic_DNA"/>
</dbReference>
<dbReference type="VEuPathDB" id="AmoebaDB:ACA1_167090"/>
<dbReference type="OrthoDB" id="62364at2759"/>
<evidence type="ECO:0000256" key="1">
    <source>
        <dbReference type="SAM" id="MobiDB-lite"/>
    </source>
</evidence>
<dbReference type="PROSITE" id="PS50826">
    <property type="entry name" value="RUN"/>
    <property type="match status" value="1"/>
</dbReference>
<dbReference type="GeneID" id="14919636"/>
<dbReference type="Pfam" id="PF02759">
    <property type="entry name" value="RUN"/>
    <property type="match status" value="1"/>
</dbReference>
<protein>
    <submittedName>
        <fullName evidence="3">RUN domain containing protein</fullName>
    </submittedName>
</protein>
<evidence type="ECO:0000259" key="2">
    <source>
        <dbReference type="PROSITE" id="PS50826"/>
    </source>
</evidence>
<dbReference type="PANTHER" id="PTHR47194">
    <property type="entry name" value="SORTING NEXIN-29-RELATED"/>
    <property type="match status" value="1"/>
</dbReference>
<dbReference type="InterPro" id="IPR037213">
    <property type="entry name" value="Run_dom_sf"/>
</dbReference>
<name>L8H001_ACACF</name>
<evidence type="ECO:0000313" key="3">
    <source>
        <dbReference type="EMBL" id="ELR18849.1"/>
    </source>
</evidence>
<dbReference type="SUPFAM" id="SSF140741">
    <property type="entry name" value="RUN domain-like"/>
    <property type="match status" value="1"/>
</dbReference>
<dbReference type="SMART" id="SM00593">
    <property type="entry name" value="RUN"/>
    <property type="match status" value="1"/>
</dbReference>
<organism evidence="3 4">
    <name type="scientific">Acanthamoeba castellanii (strain ATCC 30010 / Neff)</name>
    <dbReference type="NCBI Taxonomy" id="1257118"/>
    <lineage>
        <taxon>Eukaryota</taxon>
        <taxon>Amoebozoa</taxon>
        <taxon>Discosea</taxon>
        <taxon>Longamoebia</taxon>
        <taxon>Centramoebida</taxon>
        <taxon>Acanthamoebidae</taxon>
        <taxon>Acanthamoeba</taxon>
    </lineage>
</organism>
<gene>
    <name evidence="3" type="ORF">ACA1_167090</name>
</gene>
<reference evidence="3 4" key="1">
    <citation type="journal article" date="2013" name="Genome Biol.">
        <title>Genome of Acanthamoeba castellanii highlights extensive lateral gene transfer and early evolution of tyrosine kinase signaling.</title>
        <authorList>
            <person name="Clarke M."/>
            <person name="Lohan A.J."/>
            <person name="Liu B."/>
            <person name="Lagkouvardos I."/>
            <person name="Roy S."/>
            <person name="Zafar N."/>
            <person name="Bertelli C."/>
            <person name="Schilde C."/>
            <person name="Kianianmomeni A."/>
            <person name="Burglin T.R."/>
            <person name="Frech C."/>
            <person name="Turcotte B."/>
            <person name="Kopec K.O."/>
            <person name="Synnott J.M."/>
            <person name="Choo C."/>
            <person name="Paponov I."/>
            <person name="Finkler A."/>
            <person name="Soon Heng Tan C."/>
            <person name="Hutchins A.P."/>
            <person name="Weinmeier T."/>
            <person name="Rattei T."/>
            <person name="Chu J.S."/>
            <person name="Gimenez G."/>
            <person name="Irimia M."/>
            <person name="Rigden D.J."/>
            <person name="Fitzpatrick D.A."/>
            <person name="Lorenzo-Morales J."/>
            <person name="Bateman A."/>
            <person name="Chiu C.H."/>
            <person name="Tang P."/>
            <person name="Hegemann P."/>
            <person name="Fromm H."/>
            <person name="Raoult D."/>
            <person name="Greub G."/>
            <person name="Miranda-Saavedra D."/>
            <person name="Chen N."/>
            <person name="Nash P."/>
            <person name="Ginger M.L."/>
            <person name="Horn M."/>
            <person name="Schaap P."/>
            <person name="Caler L."/>
            <person name="Loftus B."/>
        </authorList>
    </citation>
    <scope>NUCLEOTIDE SEQUENCE [LARGE SCALE GENOMIC DNA]</scope>
    <source>
        <strain evidence="3 4">Neff</strain>
    </source>
</reference>
<sequence length="236" mass="25944">MAAEPTTINGSLLGYLRTAVKLVSSQYAYTSTAFDDLDETVSVLCDAITRVLMHGLSARSGVVSLLGLQTPPSFWPYVEQLETVGGDRGACIPWIRAAVTSNDARAKTWVKLALNRHHLGACIADLARDQALTAKFYEDGCILRTREDCQIMLTLMEGLSTVAFALRIDEKLQRIVQEAWPSAKPSAFKPPESPGGSRGIIPTPHLEDIFVVPETKTRKKHPKKRIIILRDEVDSA</sequence>
<dbReference type="Gene3D" id="1.20.58.900">
    <property type="match status" value="1"/>
</dbReference>
<dbReference type="KEGG" id="acan:ACA1_167090"/>
<feature type="domain" description="RUN" evidence="2">
    <location>
        <begin position="35"/>
        <end position="171"/>
    </location>
</feature>
<keyword evidence="4" id="KW-1185">Reference proteome</keyword>
<feature type="region of interest" description="Disordered" evidence="1">
    <location>
        <begin position="183"/>
        <end position="202"/>
    </location>
</feature>
<evidence type="ECO:0000313" key="4">
    <source>
        <dbReference type="Proteomes" id="UP000011083"/>
    </source>
</evidence>
<dbReference type="CDD" id="cd17671">
    <property type="entry name" value="RUN"/>
    <property type="match status" value="1"/>
</dbReference>
<dbReference type="RefSeq" id="XP_004340907.1">
    <property type="nucleotide sequence ID" value="XM_004340859.1"/>
</dbReference>
<accession>L8H001</accession>
<dbReference type="AlphaFoldDB" id="L8H001"/>